<dbReference type="Proteomes" id="UP000464378">
    <property type="component" value="Chromosome"/>
</dbReference>
<dbReference type="EMBL" id="LR593887">
    <property type="protein sequence ID" value="VTS00380.1"/>
    <property type="molecule type" value="Genomic_DNA"/>
</dbReference>
<proteinExistence type="predicted"/>
<dbReference type="KEGG" id="tim:GMBLW1_18620"/>
<dbReference type="InParanoid" id="A0A6C2YKK1"/>
<dbReference type="EMBL" id="LR586016">
    <property type="protein sequence ID" value="VIP02098.1"/>
    <property type="molecule type" value="Genomic_DNA"/>
</dbReference>
<keyword evidence="2" id="KW-1185">Reference proteome</keyword>
<gene>
    <name evidence="1" type="ORF">GMBLW1_18620</name>
</gene>
<evidence type="ECO:0000313" key="1">
    <source>
        <dbReference type="EMBL" id="VIP02098.1"/>
    </source>
</evidence>
<protein>
    <submittedName>
        <fullName evidence="1">Uncharacterized protein</fullName>
    </submittedName>
</protein>
<organism evidence="1">
    <name type="scientific">Tuwongella immobilis</name>
    <dbReference type="NCBI Taxonomy" id="692036"/>
    <lineage>
        <taxon>Bacteria</taxon>
        <taxon>Pseudomonadati</taxon>
        <taxon>Planctomycetota</taxon>
        <taxon>Planctomycetia</taxon>
        <taxon>Gemmatales</taxon>
        <taxon>Gemmataceae</taxon>
        <taxon>Tuwongella</taxon>
    </lineage>
</organism>
<accession>A0A6C2YKK1</accession>
<evidence type="ECO:0000313" key="2">
    <source>
        <dbReference type="Proteomes" id="UP000464378"/>
    </source>
</evidence>
<dbReference type="AlphaFoldDB" id="A0A6C2YKK1"/>
<reference evidence="1" key="1">
    <citation type="submission" date="2019-04" db="EMBL/GenBank/DDBJ databases">
        <authorList>
            <consortium name="Science for Life Laboratories"/>
        </authorList>
    </citation>
    <scope>NUCLEOTIDE SEQUENCE</scope>
    <source>
        <strain evidence="1">MBLW1</strain>
    </source>
</reference>
<sequence>MNRREFFPKLGASTGGMLTGAALGTLGATASTQAFQPIDSGPQLLRESQMKMILRRPGYRFTELYAKEVEFVARVRIARETPLLELWADEQLPLLIHLHGAGGGLIEGKWLRVVGLIIDTGYGALMVWQRRMQYVEDKPAS</sequence>
<dbReference type="RefSeq" id="WP_162657307.1">
    <property type="nucleotide sequence ID" value="NZ_LR593887.1"/>
</dbReference>
<name>A0A6C2YKK1_9BACT</name>